<name>A0AAD1W985_PELCU</name>
<comment type="similarity">
    <text evidence="9">Belongs to the G-protein coupled receptor 1 family.</text>
</comment>
<keyword evidence="8 9" id="KW-0807">Transducer</keyword>
<feature type="transmembrane region" description="Helical" evidence="10">
    <location>
        <begin position="38"/>
        <end position="63"/>
    </location>
</feature>
<dbReference type="Pfam" id="PF00001">
    <property type="entry name" value="7tm_1"/>
    <property type="match status" value="1"/>
</dbReference>
<evidence type="ECO:0000256" key="8">
    <source>
        <dbReference type="ARBA" id="ARBA00023224"/>
    </source>
</evidence>
<protein>
    <submittedName>
        <fullName evidence="12">Ase-activated receptor 1-like</fullName>
    </submittedName>
</protein>
<sequence length="90" mass="10100">MIKIRNPAIVYMLNLAVADVLFASALPFQIAYRFSGSNWIFGSGMCSFVTGAFYCNMYCSVLLMTSISVDRFLGVVFPIQSLSWRTVHRS</sequence>
<feature type="domain" description="G-protein coupled receptors family 1 profile" evidence="11">
    <location>
        <begin position="1"/>
        <end position="90"/>
    </location>
</feature>
<keyword evidence="4 9" id="KW-0297">G-protein coupled receptor</keyword>
<evidence type="ECO:0000313" key="13">
    <source>
        <dbReference type="Proteomes" id="UP001295444"/>
    </source>
</evidence>
<dbReference type="GO" id="GO:0015057">
    <property type="term" value="F:thrombin-activated receptor activity"/>
    <property type="evidence" value="ECO:0007669"/>
    <property type="project" value="TreeGrafter"/>
</dbReference>
<evidence type="ECO:0000256" key="7">
    <source>
        <dbReference type="ARBA" id="ARBA00023180"/>
    </source>
</evidence>
<keyword evidence="13" id="KW-1185">Reference proteome</keyword>
<keyword evidence="7" id="KW-0325">Glycoprotein</keyword>
<gene>
    <name evidence="12" type="ORF">PECUL_23A041060</name>
</gene>
<reference evidence="12" key="1">
    <citation type="submission" date="2022-03" db="EMBL/GenBank/DDBJ databases">
        <authorList>
            <person name="Alioto T."/>
            <person name="Alioto T."/>
            <person name="Gomez Garrido J."/>
        </authorList>
    </citation>
    <scope>NUCLEOTIDE SEQUENCE</scope>
</reference>
<keyword evidence="3 10" id="KW-1133">Transmembrane helix</keyword>
<keyword evidence="5 10" id="KW-0472">Membrane</keyword>
<accession>A0AAD1W985</accession>
<dbReference type="InterPro" id="IPR000276">
    <property type="entry name" value="GPCR_Rhodpsn"/>
</dbReference>
<dbReference type="PRINTS" id="PR01157">
    <property type="entry name" value="P2YPURNOCPTR"/>
</dbReference>
<evidence type="ECO:0000256" key="10">
    <source>
        <dbReference type="SAM" id="Phobius"/>
    </source>
</evidence>
<feature type="transmembrane region" description="Helical" evidence="10">
    <location>
        <begin position="12"/>
        <end position="32"/>
    </location>
</feature>
<evidence type="ECO:0000256" key="1">
    <source>
        <dbReference type="ARBA" id="ARBA00004141"/>
    </source>
</evidence>
<proteinExistence type="inferred from homology"/>
<evidence type="ECO:0000256" key="6">
    <source>
        <dbReference type="ARBA" id="ARBA00023170"/>
    </source>
</evidence>
<dbReference type="PRINTS" id="PR00237">
    <property type="entry name" value="GPCRRHODOPSN"/>
</dbReference>
<evidence type="ECO:0000256" key="5">
    <source>
        <dbReference type="ARBA" id="ARBA00023136"/>
    </source>
</evidence>
<dbReference type="PROSITE" id="PS00237">
    <property type="entry name" value="G_PROTEIN_RECEP_F1_1"/>
    <property type="match status" value="1"/>
</dbReference>
<dbReference type="GO" id="GO:0005886">
    <property type="term" value="C:plasma membrane"/>
    <property type="evidence" value="ECO:0007669"/>
    <property type="project" value="TreeGrafter"/>
</dbReference>
<dbReference type="GO" id="GO:0030194">
    <property type="term" value="P:positive regulation of blood coagulation"/>
    <property type="evidence" value="ECO:0007669"/>
    <property type="project" value="TreeGrafter"/>
</dbReference>
<dbReference type="Gene3D" id="1.20.1070.10">
    <property type="entry name" value="Rhodopsin 7-helix transmembrane proteins"/>
    <property type="match status" value="1"/>
</dbReference>
<evidence type="ECO:0000256" key="3">
    <source>
        <dbReference type="ARBA" id="ARBA00022989"/>
    </source>
</evidence>
<dbReference type="PANTHER" id="PTHR24232">
    <property type="entry name" value="G-PROTEIN COUPLED RECEPTOR"/>
    <property type="match status" value="1"/>
</dbReference>
<evidence type="ECO:0000256" key="9">
    <source>
        <dbReference type="RuleBase" id="RU000688"/>
    </source>
</evidence>
<dbReference type="EMBL" id="OW240916">
    <property type="protein sequence ID" value="CAH2297236.1"/>
    <property type="molecule type" value="Genomic_DNA"/>
</dbReference>
<evidence type="ECO:0000259" key="11">
    <source>
        <dbReference type="PROSITE" id="PS50262"/>
    </source>
</evidence>
<dbReference type="PROSITE" id="PS50262">
    <property type="entry name" value="G_PROTEIN_RECEP_F1_2"/>
    <property type="match status" value="1"/>
</dbReference>
<dbReference type="Proteomes" id="UP001295444">
    <property type="component" value="Chromosome 05"/>
</dbReference>
<dbReference type="GO" id="GO:0007200">
    <property type="term" value="P:phospholipase C-activating G protein-coupled receptor signaling pathway"/>
    <property type="evidence" value="ECO:0007669"/>
    <property type="project" value="TreeGrafter"/>
</dbReference>
<dbReference type="AlphaFoldDB" id="A0AAD1W985"/>
<dbReference type="InterPro" id="IPR017452">
    <property type="entry name" value="GPCR_Rhodpsn_7TM"/>
</dbReference>
<feature type="non-terminal residue" evidence="12">
    <location>
        <position position="90"/>
    </location>
</feature>
<dbReference type="PANTHER" id="PTHR24232:SF20">
    <property type="entry name" value="PROTEINASE-ACTIVATED RECEPTOR 1"/>
    <property type="match status" value="1"/>
</dbReference>
<evidence type="ECO:0000256" key="2">
    <source>
        <dbReference type="ARBA" id="ARBA00022692"/>
    </source>
</evidence>
<organism evidence="12 13">
    <name type="scientific">Pelobates cultripes</name>
    <name type="common">Western spadefoot toad</name>
    <dbReference type="NCBI Taxonomy" id="61616"/>
    <lineage>
        <taxon>Eukaryota</taxon>
        <taxon>Metazoa</taxon>
        <taxon>Chordata</taxon>
        <taxon>Craniata</taxon>
        <taxon>Vertebrata</taxon>
        <taxon>Euteleostomi</taxon>
        <taxon>Amphibia</taxon>
        <taxon>Batrachia</taxon>
        <taxon>Anura</taxon>
        <taxon>Pelobatoidea</taxon>
        <taxon>Pelobatidae</taxon>
        <taxon>Pelobates</taxon>
    </lineage>
</organism>
<comment type="subcellular location">
    <subcellularLocation>
        <location evidence="1">Membrane</location>
        <topology evidence="1">Multi-pass membrane protein</topology>
    </subcellularLocation>
</comment>
<evidence type="ECO:0000256" key="4">
    <source>
        <dbReference type="ARBA" id="ARBA00023040"/>
    </source>
</evidence>
<dbReference type="SUPFAM" id="SSF81321">
    <property type="entry name" value="Family A G protein-coupled receptor-like"/>
    <property type="match status" value="1"/>
</dbReference>
<keyword evidence="6 9" id="KW-0675">Receptor</keyword>
<keyword evidence="2 9" id="KW-0812">Transmembrane</keyword>
<dbReference type="GO" id="GO:0035025">
    <property type="term" value="P:positive regulation of Rho protein signal transduction"/>
    <property type="evidence" value="ECO:0007669"/>
    <property type="project" value="TreeGrafter"/>
</dbReference>
<evidence type="ECO:0000313" key="12">
    <source>
        <dbReference type="EMBL" id="CAH2297236.1"/>
    </source>
</evidence>